<dbReference type="Proteomes" id="UP000247772">
    <property type="component" value="Unassembled WGS sequence"/>
</dbReference>
<evidence type="ECO:0008006" key="4">
    <source>
        <dbReference type="Google" id="ProtNLM"/>
    </source>
</evidence>
<evidence type="ECO:0000313" key="3">
    <source>
        <dbReference type="Proteomes" id="UP000247772"/>
    </source>
</evidence>
<dbReference type="PROSITE" id="PS51257">
    <property type="entry name" value="PROKAR_LIPOPROTEIN"/>
    <property type="match status" value="1"/>
</dbReference>
<dbReference type="EMBL" id="QJSQ01000025">
    <property type="protein sequence ID" value="PYE17723.1"/>
    <property type="molecule type" value="Genomic_DNA"/>
</dbReference>
<dbReference type="AlphaFoldDB" id="A0A2V4T336"/>
<proteinExistence type="predicted"/>
<accession>A0A2V4T336</accession>
<evidence type="ECO:0000313" key="2">
    <source>
        <dbReference type="EMBL" id="PYE17723.1"/>
    </source>
</evidence>
<name>A0A2V4T336_9BURK</name>
<feature type="region of interest" description="Disordered" evidence="1">
    <location>
        <begin position="41"/>
        <end position="72"/>
    </location>
</feature>
<dbReference type="RefSeq" id="WP_110856766.1">
    <property type="nucleotide sequence ID" value="NZ_QJSQ01000025.1"/>
</dbReference>
<comment type="caution">
    <text evidence="2">The sequence shown here is derived from an EMBL/GenBank/DDBJ whole genome shotgun (WGS) entry which is preliminary data.</text>
</comment>
<organism evidence="2 3">
    <name type="scientific">Paraburkholderia silvatlantica</name>
    <dbReference type="NCBI Taxonomy" id="321895"/>
    <lineage>
        <taxon>Bacteria</taxon>
        <taxon>Pseudomonadati</taxon>
        <taxon>Pseudomonadota</taxon>
        <taxon>Betaproteobacteria</taxon>
        <taxon>Burkholderiales</taxon>
        <taxon>Burkholderiaceae</taxon>
        <taxon>Paraburkholderia</taxon>
    </lineage>
</organism>
<protein>
    <recommendedName>
        <fullName evidence="4">Lipoprotein</fullName>
    </recommendedName>
</protein>
<reference evidence="2 3" key="1">
    <citation type="submission" date="2018-06" db="EMBL/GenBank/DDBJ databases">
        <title>Genomic Encyclopedia of Type Strains, Phase IV (KMG-V): Genome sequencing to study the core and pangenomes of soil and plant-associated prokaryotes.</title>
        <authorList>
            <person name="Whitman W."/>
        </authorList>
    </citation>
    <scope>NUCLEOTIDE SEQUENCE [LARGE SCALE GENOMIC DNA]</scope>
    <source>
        <strain evidence="2 3">SRCL-318</strain>
    </source>
</reference>
<evidence type="ECO:0000256" key="1">
    <source>
        <dbReference type="SAM" id="MobiDB-lite"/>
    </source>
</evidence>
<feature type="compositionally biased region" description="Polar residues" evidence="1">
    <location>
        <begin position="46"/>
        <end position="57"/>
    </location>
</feature>
<gene>
    <name evidence="2" type="ORF">C7410_12598</name>
</gene>
<sequence>MKSTGKSAANPGRPRAHSWLRWWLPGVAALALGCAACKRADEGARPQTTDASTSQMSAPAGAQTAPASGPKP</sequence>